<evidence type="ECO:0000313" key="9">
    <source>
        <dbReference type="EMBL" id="OGH68795.1"/>
    </source>
</evidence>
<keyword evidence="3 9" id="KW-0418">Kinase</keyword>
<dbReference type="AlphaFoldDB" id="A0A1F6MB04"/>
<dbReference type="SUPFAM" id="SSF54211">
    <property type="entry name" value="Ribosomal protein S5 domain 2-like"/>
    <property type="match status" value="1"/>
</dbReference>
<keyword evidence="4" id="KW-0067">ATP-binding</keyword>
<dbReference type="InterPro" id="IPR006204">
    <property type="entry name" value="GHMP_kinase_N_dom"/>
</dbReference>
<comment type="caution">
    <text evidence="9">The sequence shown here is derived from an EMBL/GenBank/DDBJ whole genome shotgun (WGS) entry which is preliminary data.</text>
</comment>
<feature type="coiled-coil region" evidence="6">
    <location>
        <begin position="202"/>
        <end position="229"/>
    </location>
</feature>
<keyword evidence="6" id="KW-0175">Coiled coil</keyword>
<dbReference type="GO" id="GO:0050201">
    <property type="term" value="F:fucokinase activity"/>
    <property type="evidence" value="ECO:0007669"/>
    <property type="project" value="TreeGrafter"/>
</dbReference>
<dbReference type="InterPro" id="IPR013750">
    <property type="entry name" value="GHMP_kinase_C_dom"/>
</dbReference>
<dbReference type="GO" id="GO:0005524">
    <property type="term" value="F:ATP binding"/>
    <property type="evidence" value="ECO:0007669"/>
    <property type="project" value="UniProtKB-KW"/>
</dbReference>
<evidence type="ECO:0000256" key="6">
    <source>
        <dbReference type="SAM" id="Coils"/>
    </source>
</evidence>
<organism evidence="9 10">
    <name type="scientific">Candidatus Magasanikbacteria bacterium RIFCSPHIGHO2_01_FULL_47_8</name>
    <dbReference type="NCBI Taxonomy" id="1798673"/>
    <lineage>
        <taxon>Bacteria</taxon>
        <taxon>Candidatus Magasanikiibacteriota</taxon>
    </lineage>
</organism>
<feature type="domain" description="GHMP kinase N-terminal" evidence="7">
    <location>
        <begin position="71"/>
        <end position="156"/>
    </location>
</feature>
<evidence type="ECO:0000256" key="3">
    <source>
        <dbReference type="ARBA" id="ARBA00022777"/>
    </source>
</evidence>
<comment type="similarity">
    <text evidence="5">Belongs to the GHMP kinase family.</text>
</comment>
<reference evidence="9 10" key="1">
    <citation type="journal article" date="2016" name="Nat. Commun.">
        <title>Thousands of microbial genomes shed light on interconnected biogeochemical processes in an aquifer system.</title>
        <authorList>
            <person name="Anantharaman K."/>
            <person name="Brown C.T."/>
            <person name="Hug L.A."/>
            <person name="Sharon I."/>
            <person name="Castelle C.J."/>
            <person name="Probst A.J."/>
            <person name="Thomas B.C."/>
            <person name="Singh A."/>
            <person name="Wilkins M.J."/>
            <person name="Karaoz U."/>
            <person name="Brodie E.L."/>
            <person name="Williams K.H."/>
            <person name="Hubbard S.S."/>
            <person name="Banfield J.F."/>
        </authorList>
    </citation>
    <scope>NUCLEOTIDE SEQUENCE [LARGE SCALE GENOMIC DNA]</scope>
</reference>
<protein>
    <submittedName>
        <fullName evidence="9">GHMP kinase</fullName>
    </submittedName>
</protein>
<keyword evidence="1" id="KW-0808">Transferase</keyword>
<name>A0A1F6MB04_9BACT</name>
<evidence type="ECO:0000259" key="8">
    <source>
        <dbReference type="Pfam" id="PF08544"/>
    </source>
</evidence>
<dbReference type="GO" id="GO:0042352">
    <property type="term" value="P:GDP-L-fucose salvage"/>
    <property type="evidence" value="ECO:0007669"/>
    <property type="project" value="TreeGrafter"/>
</dbReference>
<dbReference type="InterPro" id="IPR036554">
    <property type="entry name" value="GHMP_kinase_C_sf"/>
</dbReference>
<dbReference type="PRINTS" id="PR00960">
    <property type="entry name" value="LMBPPROTEIN"/>
</dbReference>
<evidence type="ECO:0000256" key="5">
    <source>
        <dbReference type="ARBA" id="ARBA00038121"/>
    </source>
</evidence>
<keyword evidence="2" id="KW-0547">Nucleotide-binding</keyword>
<dbReference type="PANTHER" id="PTHR32463:SF0">
    <property type="entry name" value="L-FUCOSE KINASE"/>
    <property type="match status" value="1"/>
</dbReference>
<evidence type="ECO:0000256" key="4">
    <source>
        <dbReference type="ARBA" id="ARBA00022840"/>
    </source>
</evidence>
<proteinExistence type="inferred from homology"/>
<dbReference type="InterPro" id="IPR052203">
    <property type="entry name" value="GHMP_Kinase-Related"/>
</dbReference>
<sequence length="327" mass="36374">MIITQTPFRISFVGGGTDFSDFFRAHGGAVLSSAIDKYLYVIVQKRYFDDLIYVNYSQKEIVDDVEKLEHRIVRECMKKTGVLKGVEITTVADIPIAGTGLGSSSSLTVGLLNALYLFRGIQKSTEELAAEACEIEIEKVKSPIGIQDQYIAAYGGLKRFDFNKNGTVTTKAIDLPENRFRLLSHNLMLFYTHKTRKSETILSEQKTNIDQRQEELLALKELVTKLEKSLLSEGNLDEFGQILNENWELKKKLTGKISSPDIDAMYQKALNAGAIGGKIAGAGGGGVLLLYCPPEKQNAVRKILPEYRELHFHLAHGGSQPIFIKPD</sequence>
<dbReference type="PANTHER" id="PTHR32463">
    <property type="entry name" value="L-FUCOSE KINASE"/>
    <property type="match status" value="1"/>
</dbReference>
<evidence type="ECO:0000256" key="2">
    <source>
        <dbReference type="ARBA" id="ARBA00022741"/>
    </source>
</evidence>
<dbReference type="EMBL" id="MFPU01000080">
    <property type="protein sequence ID" value="OGH68795.1"/>
    <property type="molecule type" value="Genomic_DNA"/>
</dbReference>
<evidence type="ECO:0000313" key="10">
    <source>
        <dbReference type="Proteomes" id="UP000177953"/>
    </source>
</evidence>
<dbReference type="Pfam" id="PF08544">
    <property type="entry name" value="GHMP_kinases_C"/>
    <property type="match status" value="1"/>
</dbReference>
<dbReference type="Pfam" id="PF00288">
    <property type="entry name" value="GHMP_kinases_N"/>
    <property type="match status" value="1"/>
</dbReference>
<gene>
    <name evidence="9" type="ORF">A2754_03010</name>
</gene>
<dbReference type="PIRSF" id="PIRSF036406">
    <property type="entry name" value="Hept_kin"/>
    <property type="match status" value="1"/>
</dbReference>
<dbReference type="InterPro" id="IPR001174">
    <property type="entry name" value="HddA/FKP"/>
</dbReference>
<dbReference type="InterPro" id="IPR014606">
    <property type="entry name" value="Heptose_7-P_kinase"/>
</dbReference>
<evidence type="ECO:0000256" key="1">
    <source>
        <dbReference type="ARBA" id="ARBA00022679"/>
    </source>
</evidence>
<accession>A0A1F6MB04</accession>
<evidence type="ECO:0000259" key="7">
    <source>
        <dbReference type="Pfam" id="PF00288"/>
    </source>
</evidence>
<dbReference type="Proteomes" id="UP000177953">
    <property type="component" value="Unassembled WGS sequence"/>
</dbReference>
<dbReference type="InterPro" id="IPR020568">
    <property type="entry name" value="Ribosomal_Su5_D2-typ_SF"/>
</dbReference>
<dbReference type="SUPFAM" id="SSF55060">
    <property type="entry name" value="GHMP Kinase, C-terminal domain"/>
    <property type="match status" value="1"/>
</dbReference>
<dbReference type="Gene3D" id="3.30.230.120">
    <property type="match status" value="1"/>
</dbReference>
<feature type="domain" description="GHMP kinase C-terminal" evidence="8">
    <location>
        <begin position="230"/>
        <end position="306"/>
    </location>
</feature>